<evidence type="ECO:0000256" key="1">
    <source>
        <dbReference type="SAM" id="Phobius"/>
    </source>
</evidence>
<sequence length="205" mass="22346">MPFLFILARALALSFIVACNMTSTVLAIVAFRDKTAGSFQVLAIILNLLGLVIIAGCLSHQLANRDEEASNTRNVVMFGSVWLLGAGLAVSLTFHARQGGAVASCNDFVHARKPCMLVNVQLAMAYMCAIFALVGFVISWIDKLPGVVKVTPRYIITKAPSSHFAAHSYPLDDETNYTPYPSKALSKRSKDSTTSRYEKWCDIPV</sequence>
<dbReference type="AlphaFoldDB" id="A0A0D0C5X2"/>
<reference evidence="2 3" key="1">
    <citation type="submission" date="2014-04" db="EMBL/GenBank/DDBJ databases">
        <authorList>
            <consortium name="DOE Joint Genome Institute"/>
            <person name="Kuo A."/>
            <person name="Kohler A."/>
            <person name="Jargeat P."/>
            <person name="Nagy L.G."/>
            <person name="Floudas D."/>
            <person name="Copeland A."/>
            <person name="Barry K.W."/>
            <person name="Cichocki N."/>
            <person name="Veneault-Fourrey C."/>
            <person name="LaButti K."/>
            <person name="Lindquist E.A."/>
            <person name="Lipzen A."/>
            <person name="Lundell T."/>
            <person name="Morin E."/>
            <person name="Murat C."/>
            <person name="Sun H."/>
            <person name="Tunlid A."/>
            <person name="Henrissat B."/>
            <person name="Grigoriev I.V."/>
            <person name="Hibbett D.S."/>
            <person name="Martin F."/>
            <person name="Nordberg H.P."/>
            <person name="Cantor M.N."/>
            <person name="Hua S.X."/>
        </authorList>
    </citation>
    <scope>NUCLEOTIDE SEQUENCE [LARGE SCALE GENOMIC DNA]</scope>
    <source>
        <strain evidence="2 3">Ve08.2h10</strain>
    </source>
</reference>
<dbReference type="OrthoDB" id="2672329at2759"/>
<feature type="transmembrane region" description="Helical" evidence="1">
    <location>
        <begin position="116"/>
        <end position="141"/>
    </location>
</feature>
<feature type="transmembrane region" description="Helical" evidence="1">
    <location>
        <begin position="75"/>
        <end position="96"/>
    </location>
</feature>
<name>A0A0D0C5X2_9AGAM</name>
<accession>A0A0D0C5X2</accession>
<proteinExistence type="predicted"/>
<dbReference type="Proteomes" id="UP000054538">
    <property type="component" value="Unassembled WGS sequence"/>
</dbReference>
<keyword evidence="1" id="KW-1133">Transmembrane helix</keyword>
<gene>
    <name evidence="2" type="ORF">PAXRUDRAFT_16830</name>
</gene>
<evidence type="ECO:0008006" key="4">
    <source>
        <dbReference type="Google" id="ProtNLM"/>
    </source>
</evidence>
<keyword evidence="3" id="KW-1185">Reference proteome</keyword>
<evidence type="ECO:0000313" key="3">
    <source>
        <dbReference type="Proteomes" id="UP000054538"/>
    </source>
</evidence>
<keyword evidence="1" id="KW-0472">Membrane</keyword>
<dbReference type="EMBL" id="KN826564">
    <property type="protein sequence ID" value="KIK78522.1"/>
    <property type="molecule type" value="Genomic_DNA"/>
</dbReference>
<dbReference type="HOGENOM" id="CLU_1246081_0_0_1"/>
<feature type="transmembrane region" description="Helical" evidence="1">
    <location>
        <begin position="37"/>
        <end position="63"/>
    </location>
</feature>
<evidence type="ECO:0000313" key="2">
    <source>
        <dbReference type="EMBL" id="KIK78522.1"/>
    </source>
</evidence>
<reference evidence="3" key="2">
    <citation type="submission" date="2015-01" db="EMBL/GenBank/DDBJ databases">
        <title>Evolutionary Origins and Diversification of the Mycorrhizal Mutualists.</title>
        <authorList>
            <consortium name="DOE Joint Genome Institute"/>
            <consortium name="Mycorrhizal Genomics Consortium"/>
            <person name="Kohler A."/>
            <person name="Kuo A."/>
            <person name="Nagy L.G."/>
            <person name="Floudas D."/>
            <person name="Copeland A."/>
            <person name="Barry K.W."/>
            <person name="Cichocki N."/>
            <person name="Veneault-Fourrey C."/>
            <person name="LaButti K."/>
            <person name="Lindquist E.A."/>
            <person name="Lipzen A."/>
            <person name="Lundell T."/>
            <person name="Morin E."/>
            <person name="Murat C."/>
            <person name="Riley R."/>
            <person name="Ohm R."/>
            <person name="Sun H."/>
            <person name="Tunlid A."/>
            <person name="Henrissat B."/>
            <person name="Grigoriev I.V."/>
            <person name="Hibbett D.S."/>
            <person name="Martin F."/>
        </authorList>
    </citation>
    <scope>NUCLEOTIDE SEQUENCE [LARGE SCALE GENOMIC DNA]</scope>
    <source>
        <strain evidence="3">Ve08.2h10</strain>
    </source>
</reference>
<organism evidence="2 3">
    <name type="scientific">Paxillus rubicundulus Ve08.2h10</name>
    <dbReference type="NCBI Taxonomy" id="930991"/>
    <lineage>
        <taxon>Eukaryota</taxon>
        <taxon>Fungi</taxon>
        <taxon>Dikarya</taxon>
        <taxon>Basidiomycota</taxon>
        <taxon>Agaricomycotina</taxon>
        <taxon>Agaricomycetes</taxon>
        <taxon>Agaricomycetidae</taxon>
        <taxon>Boletales</taxon>
        <taxon>Paxilineae</taxon>
        <taxon>Paxillaceae</taxon>
        <taxon>Paxillus</taxon>
    </lineage>
</organism>
<dbReference type="InParanoid" id="A0A0D0C5X2"/>
<keyword evidence="1" id="KW-0812">Transmembrane</keyword>
<protein>
    <recommendedName>
        <fullName evidence="4">MARVEL domain-containing protein</fullName>
    </recommendedName>
</protein>